<dbReference type="Proteomes" id="UP000256817">
    <property type="component" value="Unassembled WGS sequence"/>
</dbReference>
<evidence type="ECO:0000313" key="3">
    <source>
        <dbReference type="EMBL" id="RRO22467.1"/>
    </source>
</evidence>
<evidence type="ECO:0000313" key="5">
    <source>
        <dbReference type="Proteomes" id="UP000256817"/>
    </source>
</evidence>
<comment type="caution">
    <text evidence="3">The sequence shown here is derived from an EMBL/GenBank/DDBJ whole genome shotgun (WGS) entry which is preliminary data.</text>
</comment>
<feature type="compositionally biased region" description="Polar residues" evidence="1">
    <location>
        <begin position="1"/>
        <end position="17"/>
    </location>
</feature>
<feature type="compositionally biased region" description="Polar residues" evidence="1">
    <location>
        <begin position="32"/>
        <end position="46"/>
    </location>
</feature>
<dbReference type="AlphaFoldDB" id="A0AA93AR75"/>
<dbReference type="RefSeq" id="WP_125226384.1">
    <property type="nucleotide sequence ID" value="NZ_QHJS02000015.1"/>
</dbReference>
<evidence type="ECO:0000313" key="4">
    <source>
        <dbReference type="Proteomes" id="UP000256540"/>
    </source>
</evidence>
<evidence type="ECO:0000313" key="2">
    <source>
        <dbReference type="EMBL" id="RRO07091.1"/>
    </source>
</evidence>
<gene>
    <name evidence="3" type="ORF">DMB84_006160</name>
    <name evidence="2" type="ORF">DMB85_013965</name>
</gene>
<dbReference type="EMBL" id="QHJW02000036">
    <property type="protein sequence ID" value="RRO07091.1"/>
    <property type="molecule type" value="Genomic_DNA"/>
</dbReference>
<feature type="region of interest" description="Disordered" evidence="1">
    <location>
        <begin position="1"/>
        <end position="57"/>
    </location>
</feature>
<evidence type="ECO:0000256" key="1">
    <source>
        <dbReference type="SAM" id="MobiDB-lite"/>
    </source>
</evidence>
<dbReference type="Proteomes" id="UP000256540">
    <property type="component" value="Unassembled WGS sequence"/>
</dbReference>
<proteinExistence type="predicted"/>
<dbReference type="EMBL" id="QHJS02000015">
    <property type="protein sequence ID" value="RRO22467.1"/>
    <property type="molecule type" value="Genomic_DNA"/>
</dbReference>
<name>A0AA93AR75_9GAMM</name>
<reference evidence="4 5" key="1">
    <citation type="submission" date="2018-11" db="EMBL/GenBank/DDBJ databases">
        <title>Draft genome sequences of proposed Pectobacterium aquaticum sp. nov. isolated in France from fresh water.</title>
        <authorList>
            <person name="Pedron J."/>
            <person name="Barny M.A."/>
        </authorList>
    </citation>
    <scope>NUCLEOTIDE SEQUENCE [LARGE SCALE GENOMIC DNA]</scope>
    <source>
        <strain evidence="3 4">A127-S21-F16</strain>
        <strain evidence="2 5">A35-S23-M15</strain>
    </source>
</reference>
<organism evidence="3 4">
    <name type="scientific">Pectobacterium aquaticum</name>
    <dbReference type="NCBI Taxonomy" id="2204145"/>
    <lineage>
        <taxon>Bacteria</taxon>
        <taxon>Pseudomonadati</taxon>
        <taxon>Pseudomonadota</taxon>
        <taxon>Gammaproteobacteria</taxon>
        <taxon>Enterobacterales</taxon>
        <taxon>Pectobacteriaceae</taxon>
        <taxon>Pectobacterium</taxon>
    </lineage>
</organism>
<accession>A0AA93AR75</accession>
<keyword evidence="5" id="KW-1185">Reference proteome</keyword>
<sequence length="441" mass="51089">MKTNDLSKPGTSGSQHTAARAKQRQSEKGKSDMTSGHKQPVKQSTGDKLPHSTSRHKTLKNLKSEEFILRRNINVFCWNVKATISKEAKRDDLMPVLKRAKENDGTYGRDIADHLLGEEIGREIVGIRLLTICESLNLLENRGGKNRPRYFLTEEGEKALYSRYVMVPEEGTWTIWASDDSLLKYPILYVEPFREGSASDEVRGNKSKDSKARKDRFENIPHWLSNACSITKMPAAIGNEPIRLDHIDTKIERIADNARLSLEWRPEINSLKLNGSIKEISVNSTPKAPEISFSDVWQELLENEQLWHQWQEAKGRLLVSFDLTDNTERSLLQRRLDFVKPGIQKFGNFEQIHRKVALFPQNQEDAQRWAEWKLKDQIHTYATEAEFAKWCQQALMLFEEYSNVIELPTRYELATDAWQNRYDRKNTSTIWHMMAVEDWGI</sequence>
<protein>
    <submittedName>
        <fullName evidence="3">Uncharacterized protein</fullName>
    </submittedName>
</protein>